<reference evidence="1" key="1">
    <citation type="submission" date="2015-07" db="EMBL/GenBank/DDBJ databases">
        <title>Draft Genome Sequences of Anaerolinea thermolimosa IMO-1, Bellilinea caldifistulae GOMI-1, Leptolinea tardivitalis YMTK-2, Levilinea saccharolytica KIBI-1,Longilinea arvoryzae KOME-1, Previously Described as Members of the Anaerolineaceae (Chloroflexi).</title>
        <authorList>
            <person name="Sekiguchi Y."/>
            <person name="Ohashi A."/>
            <person name="Matsuura N."/>
            <person name="Tourlousse M.D."/>
        </authorList>
    </citation>
    <scope>NUCLEOTIDE SEQUENCE [LARGE SCALE GENOMIC DNA]</scope>
    <source>
        <strain evidence="1">KOME-1</strain>
    </source>
</reference>
<protein>
    <submittedName>
        <fullName evidence="1">Uncharacterized protein</fullName>
    </submittedName>
</protein>
<proteinExistence type="predicted"/>
<dbReference type="RefSeq" id="WP_075074198.1">
    <property type="nucleotide sequence ID" value="NZ_DF967972.1"/>
</dbReference>
<gene>
    <name evidence="1" type="ORF">LARV_02768</name>
</gene>
<keyword evidence="2" id="KW-1185">Reference proteome</keyword>
<name>A0A0S7BB61_9CHLR</name>
<dbReference type="Proteomes" id="UP000055060">
    <property type="component" value="Unassembled WGS sequence"/>
</dbReference>
<evidence type="ECO:0000313" key="2">
    <source>
        <dbReference type="Proteomes" id="UP000055060"/>
    </source>
</evidence>
<sequence length="178" mass="20105">MSDLFDRVLSSQQGLEQLLAKIPGFKGYSERKNRRAADKLLRETVANRYEEQWQRISAIQRDLISEGGLLFVDDLEGAAVKLRQFIDRIRTATYGYAGFFDAIKVKEEELAAIYQYDLNLMTLADDVARAIDNVEAALGTEGLKTAIRSLTKTAQDCVDAFEKRADVIKEMSTESKQQ</sequence>
<dbReference type="AlphaFoldDB" id="A0A0S7BB61"/>
<organism evidence="1">
    <name type="scientific">Longilinea arvoryzae</name>
    <dbReference type="NCBI Taxonomy" id="360412"/>
    <lineage>
        <taxon>Bacteria</taxon>
        <taxon>Bacillati</taxon>
        <taxon>Chloroflexota</taxon>
        <taxon>Anaerolineae</taxon>
        <taxon>Anaerolineales</taxon>
        <taxon>Anaerolineaceae</taxon>
        <taxon>Longilinea</taxon>
    </lineage>
</organism>
<accession>A0A0S7BB61</accession>
<dbReference type="STRING" id="360412.LARV_02768"/>
<dbReference type="OrthoDB" id="160712at2"/>
<dbReference type="EMBL" id="DF967972">
    <property type="protein sequence ID" value="GAP14988.1"/>
    <property type="molecule type" value="Genomic_DNA"/>
</dbReference>
<evidence type="ECO:0000313" key="1">
    <source>
        <dbReference type="EMBL" id="GAP14988.1"/>
    </source>
</evidence>